<proteinExistence type="predicted"/>
<feature type="chain" id="PRO_5030067954" description="Phosphodiester glycosidase domain-containing protein" evidence="1">
    <location>
        <begin position="26"/>
        <end position="253"/>
    </location>
</feature>
<evidence type="ECO:0000313" key="4">
    <source>
        <dbReference type="Proteomes" id="UP000436911"/>
    </source>
</evidence>
<evidence type="ECO:0000259" key="2">
    <source>
        <dbReference type="Pfam" id="PF09992"/>
    </source>
</evidence>
<reference evidence="3 4" key="1">
    <citation type="submission" date="2018-08" db="EMBL/GenBank/DDBJ databases">
        <title>Genome sequencing of Agrobacterium vitis strain ICMP 10754.</title>
        <authorList>
            <person name="Visnovsky S.B."/>
            <person name="Pitman A.R."/>
        </authorList>
    </citation>
    <scope>NUCLEOTIDE SEQUENCE [LARGE SCALE GENOMIC DNA]</scope>
    <source>
        <strain evidence="3 4">ICMP 10754</strain>
    </source>
</reference>
<dbReference type="EMBL" id="QUSG01000007">
    <property type="protein sequence ID" value="KAA3526604.1"/>
    <property type="molecule type" value="Genomic_DNA"/>
</dbReference>
<dbReference type="InterPro" id="IPR018711">
    <property type="entry name" value="NAGPA"/>
</dbReference>
<dbReference type="AlphaFoldDB" id="A0A368NXG9"/>
<dbReference type="OrthoDB" id="5515706at2"/>
<dbReference type="Pfam" id="PF09992">
    <property type="entry name" value="NAGPA"/>
    <property type="match status" value="1"/>
</dbReference>
<accession>A0A368NXG9</accession>
<protein>
    <recommendedName>
        <fullName evidence="2">Phosphodiester glycosidase domain-containing protein</fullName>
    </recommendedName>
</protein>
<sequence length="253" mass="27863">MRLNIIVWLFAILFPLVVSPGRSEAAEDNCRDQTENGVSYRVCRFDPATRTIRIFNRNAEGDAYGGFDALRNQLWQQRLILTFAVNGGMYHSDLSPVGLFIEYGMTRKPAETADGWGNFYLKPNGVFFLKDGHAGVLETGQFEARKIVADFATQSGPMLVIDGALHPKFLPASDSLKIRNGVGIDTSGQVVFVLSKDPVRFFDLAAFFRDRLGAANALYLDGTISSLAEPMAGRIDRAYPLGPIIAVVDPRPN</sequence>
<feature type="signal peptide" evidence="1">
    <location>
        <begin position="1"/>
        <end position="25"/>
    </location>
</feature>
<name>A0A368NXG9_AGRVI</name>
<organism evidence="3 4">
    <name type="scientific">Agrobacterium vitis</name>
    <name type="common">Rhizobium vitis</name>
    <dbReference type="NCBI Taxonomy" id="373"/>
    <lineage>
        <taxon>Bacteria</taxon>
        <taxon>Pseudomonadati</taxon>
        <taxon>Pseudomonadota</taxon>
        <taxon>Alphaproteobacteria</taxon>
        <taxon>Hyphomicrobiales</taxon>
        <taxon>Rhizobiaceae</taxon>
        <taxon>Rhizobium/Agrobacterium group</taxon>
        <taxon>Agrobacterium</taxon>
    </lineage>
</organism>
<dbReference type="RefSeq" id="WP_060716727.1">
    <property type="nucleotide sequence ID" value="NZ_JAALYE010000008.1"/>
</dbReference>
<gene>
    <name evidence="3" type="ORF">DXT89_14620</name>
</gene>
<comment type="caution">
    <text evidence="3">The sequence shown here is derived from an EMBL/GenBank/DDBJ whole genome shotgun (WGS) entry which is preliminary data.</text>
</comment>
<dbReference type="Proteomes" id="UP000436911">
    <property type="component" value="Unassembled WGS sequence"/>
</dbReference>
<feature type="domain" description="Phosphodiester glycosidase" evidence="2">
    <location>
        <begin position="83"/>
        <end position="226"/>
    </location>
</feature>
<keyword evidence="1" id="KW-0732">Signal</keyword>
<evidence type="ECO:0000256" key="1">
    <source>
        <dbReference type="SAM" id="SignalP"/>
    </source>
</evidence>
<evidence type="ECO:0000313" key="3">
    <source>
        <dbReference type="EMBL" id="KAA3526604.1"/>
    </source>
</evidence>